<comment type="caution">
    <text evidence="1">The sequence shown here is derived from an EMBL/GenBank/DDBJ whole genome shotgun (WGS) entry which is preliminary data.</text>
</comment>
<dbReference type="EMBL" id="JANPWB010000010">
    <property type="protein sequence ID" value="KAJ1141608.1"/>
    <property type="molecule type" value="Genomic_DNA"/>
</dbReference>
<evidence type="ECO:0000313" key="1">
    <source>
        <dbReference type="EMBL" id="KAJ1141608.1"/>
    </source>
</evidence>
<reference evidence="1" key="1">
    <citation type="journal article" date="2022" name="bioRxiv">
        <title>Sequencing and chromosome-scale assembly of the giantPleurodeles waltlgenome.</title>
        <authorList>
            <person name="Brown T."/>
            <person name="Elewa A."/>
            <person name="Iarovenko S."/>
            <person name="Subramanian E."/>
            <person name="Araus A.J."/>
            <person name="Petzold A."/>
            <person name="Susuki M."/>
            <person name="Suzuki K.-i.T."/>
            <person name="Hayashi T."/>
            <person name="Toyoda A."/>
            <person name="Oliveira C."/>
            <person name="Osipova E."/>
            <person name="Leigh N.D."/>
            <person name="Simon A."/>
            <person name="Yun M.H."/>
        </authorList>
    </citation>
    <scope>NUCLEOTIDE SEQUENCE</scope>
    <source>
        <strain evidence="1">20211129_DDA</strain>
        <tissue evidence="1">Liver</tissue>
    </source>
</reference>
<accession>A0AAV7QN98</accession>
<name>A0AAV7QN98_PLEWA</name>
<dbReference type="AlphaFoldDB" id="A0AAV7QN98"/>
<gene>
    <name evidence="1" type="ORF">NDU88_007936</name>
</gene>
<evidence type="ECO:0000313" key="2">
    <source>
        <dbReference type="Proteomes" id="UP001066276"/>
    </source>
</evidence>
<organism evidence="1 2">
    <name type="scientific">Pleurodeles waltl</name>
    <name type="common">Iberian ribbed newt</name>
    <dbReference type="NCBI Taxonomy" id="8319"/>
    <lineage>
        <taxon>Eukaryota</taxon>
        <taxon>Metazoa</taxon>
        <taxon>Chordata</taxon>
        <taxon>Craniata</taxon>
        <taxon>Vertebrata</taxon>
        <taxon>Euteleostomi</taxon>
        <taxon>Amphibia</taxon>
        <taxon>Batrachia</taxon>
        <taxon>Caudata</taxon>
        <taxon>Salamandroidea</taxon>
        <taxon>Salamandridae</taxon>
        <taxon>Pleurodelinae</taxon>
        <taxon>Pleurodeles</taxon>
    </lineage>
</organism>
<protein>
    <submittedName>
        <fullName evidence="1">Uncharacterized protein</fullName>
    </submittedName>
</protein>
<dbReference type="Proteomes" id="UP001066276">
    <property type="component" value="Chromosome 6"/>
</dbReference>
<sequence length="113" mass="11500">MGGTTRIGIKGSQVAWKGVDGVPGHIPGHLSSLAVWKGVGGVPDTSWASFFIGGMKGVGGVPDSSWASFFIGPIPGQSPILVCLPHLMLPLRAPNACLGVARSLACEVGPQLL</sequence>
<proteinExistence type="predicted"/>
<keyword evidence="2" id="KW-1185">Reference proteome</keyword>